<organism evidence="2">
    <name type="scientific">Streptomyces sp. F12</name>
    <dbReference type="NCBI Taxonomy" id="1436084"/>
    <lineage>
        <taxon>Bacteria</taxon>
        <taxon>Bacillati</taxon>
        <taxon>Actinomycetota</taxon>
        <taxon>Actinomycetes</taxon>
        <taxon>Kitasatosporales</taxon>
        <taxon>Streptomycetaceae</taxon>
        <taxon>Streptomyces</taxon>
    </lineage>
</organism>
<evidence type="ECO:0000259" key="1">
    <source>
        <dbReference type="Pfam" id="PF19319"/>
    </source>
</evidence>
<evidence type="ECO:0000313" key="2">
    <source>
        <dbReference type="EMBL" id="AHE40384.1"/>
    </source>
</evidence>
<dbReference type="AlphaFoldDB" id="V9Z8R2"/>
<dbReference type="EMBL" id="KF602051">
    <property type="protein sequence ID" value="AHE40384.1"/>
    <property type="molecule type" value="Genomic_DNA"/>
</dbReference>
<keyword evidence="2" id="KW-0614">Plasmid</keyword>
<reference evidence="2" key="1">
    <citation type="submission" date="2013-09" db="EMBL/GenBank/DDBJ databases">
        <title>Complete nucleotide sequence of Streptomyces linear plasmid pFRL6.</title>
        <authorList>
            <person name="Chen Z."/>
            <person name="Fang P."/>
            <person name="Qin Z."/>
        </authorList>
    </citation>
    <scope>NUCLEOTIDE SEQUENCE</scope>
    <source>
        <plasmid evidence="2">pFRL6</plasmid>
    </source>
</reference>
<geneLocation type="plasmid" evidence="2">
    <name>pFRL6</name>
</geneLocation>
<protein>
    <recommendedName>
        <fullName evidence="1">DUF5919 domain-containing protein</fullName>
    </recommendedName>
</protein>
<dbReference type="InterPro" id="IPR045697">
    <property type="entry name" value="DUF5919"/>
</dbReference>
<accession>V9Z8R2</accession>
<dbReference type="RefSeq" id="WP_024127620.1">
    <property type="nucleotide sequence ID" value="NC_023286.1"/>
</dbReference>
<proteinExistence type="predicted"/>
<gene>
    <name evidence="2" type="ORF">pFRL6_297c</name>
</gene>
<dbReference type="Pfam" id="PF19319">
    <property type="entry name" value="DUF5919"/>
    <property type="match status" value="1"/>
</dbReference>
<feature type="domain" description="DUF5919" evidence="1">
    <location>
        <begin position="145"/>
        <end position="289"/>
    </location>
</feature>
<name>V9Z8R2_9ACTN</name>
<sequence length="294" mass="32820">MTNSSRHLNNAAMTVQGAVVSMQDRRSYKPNLRALAQGQLRAAREAKGQSREEFADLLSTMLGWPVNAEAVEGWESIATPPGDVLVAAELITRQARPGLADGDPGDALSQIVGDQFADLVGVFGSRSEFHSKMPISELLDNAKEIQACGLSLNFLCQTYSEARLRELIENGTTLHALFLKPYGRSIAEREREEGHPPQFLSALTAMNLTIIQERVADRLSPEARQRLKFAVYDEPIRFNVLIVDKQVCVAQPYLPDVRGVDSPTFLVRKRRVSGGLYGTFEQVFMNMWERREEQ</sequence>